<dbReference type="OrthoDB" id="6290032at2"/>
<comment type="caution">
    <text evidence="1">The sequence shown here is derived from an EMBL/GenBank/DDBJ whole genome shotgun (WGS) entry which is preliminary data.</text>
</comment>
<organism evidence="1 2">
    <name type="scientific">Pseudoalteromonas rubra</name>
    <dbReference type="NCBI Taxonomy" id="43658"/>
    <lineage>
        <taxon>Bacteria</taxon>
        <taxon>Pseudomonadati</taxon>
        <taxon>Pseudomonadota</taxon>
        <taxon>Gammaproteobacteria</taxon>
        <taxon>Alteromonadales</taxon>
        <taxon>Pseudoalteromonadaceae</taxon>
        <taxon>Pseudoalteromonas</taxon>
    </lineage>
</organism>
<name>A0A0L0ERP7_9GAMM</name>
<sequence>MQNEVMSVELNSKSFLFRLSPTGTSEQWGLKYYDPDCGEYKLVSEDAQLNVEFDLGDIPGISDNARRALISKQQAVFIVEMEECTAGDWRFWQNGISLSSEQDAQDYNLTAEVQSSGKTLVLTIDNVLRNAALPGDMFETIDFRFVAVRLNNSAGQLNEIFYSQDPRVGVRRNKPG</sequence>
<protein>
    <submittedName>
        <fullName evidence="1">Uncharacterized protein</fullName>
    </submittedName>
</protein>
<gene>
    <name evidence="1" type="ORF">AC626_12630</name>
</gene>
<evidence type="ECO:0000313" key="1">
    <source>
        <dbReference type="EMBL" id="KNC67152.1"/>
    </source>
</evidence>
<reference evidence="2" key="1">
    <citation type="submission" date="2015-07" db="EMBL/GenBank/DDBJ databases">
        <title>Draft genome sequence of a Pseudoalteromonas rubra strain, OCN096, isolated from Kaneohe Bay, Oahu, Hawaii.</title>
        <authorList>
            <person name="Beurmann S."/>
            <person name="Ushijima B."/>
            <person name="Belcaid M."/>
            <person name="Callahan S.M."/>
            <person name="Aeby G.S."/>
        </authorList>
    </citation>
    <scope>NUCLEOTIDE SEQUENCE [LARGE SCALE GENOMIC DNA]</scope>
    <source>
        <strain evidence="2">OCN096</strain>
    </source>
</reference>
<accession>A0A0L0ERP7</accession>
<dbReference type="Proteomes" id="UP000036850">
    <property type="component" value="Unassembled WGS sequence"/>
</dbReference>
<dbReference type="AlphaFoldDB" id="A0A0L0ERP7"/>
<dbReference type="EMBL" id="LFZX01000090">
    <property type="protein sequence ID" value="KNC67152.1"/>
    <property type="molecule type" value="Genomic_DNA"/>
</dbReference>
<evidence type="ECO:0000313" key="2">
    <source>
        <dbReference type="Proteomes" id="UP000036850"/>
    </source>
</evidence>
<dbReference type="PATRIC" id="fig|43658.6.peg.636"/>
<proteinExistence type="predicted"/>